<dbReference type="AlphaFoldDB" id="A0A8D4C6M8"/>
<keyword evidence="4 6" id="KW-1133">Transmembrane helix</keyword>
<keyword evidence="3 6" id="KW-0812">Transmembrane</keyword>
<gene>
    <name evidence="8" type="ORF">CL52_07975</name>
    <name evidence="9" type="ORF">SAMN05660875_10326</name>
</gene>
<evidence type="ECO:0000313" key="8">
    <source>
        <dbReference type="EMBL" id="AJE14987.1"/>
    </source>
</evidence>
<evidence type="ECO:0000256" key="4">
    <source>
        <dbReference type="ARBA" id="ARBA00022989"/>
    </source>
</evidence>
<dbReference type="GO" id="GO:0005886">
    <property type="term" value="C:plasma membrane"/>
    <property type="evidence" value="ECO:0007669"/>
    <property type="project" value="UniProtKB-SubCell"/>
</dbReference>
<evidence type="ECO:0000259" key="7">
    <source>
        <dbReference type="Pfam" id="PF13396"/>
    </source>
</evidence>
<dbReference type="EMBL" id="CP007511">
    <property type="protein sequence ID" value="AJE14987.1"/>
    <property type="molecule type" value="Genomic_DNA"/>
</dbReference>
<dbReference type="Proteomes" id="UP000182276">
    <property type="component" value="Unassembled WGS sequence"/>
</dbReference>
<feature type="transmembrane region" description="Helical" evidence="6">
    <location>
        <begin position="36"/>
        <end position="55"/>
    </location>
</feature>
<evidence type="ECO:0000313" key="9">
    <source>
        <dbReference type="EMBL" id="SDM20828.1"/>
    </source>
</evidence>
<evidence type="ECO:0000256" key="2">
    <source>
        <dbReference type="ARBA" id="ARBA00022475"/>
    </source>
</evidence>
<reference evidence="8 10" key="3">
    <citation type="journal article" name="Genome Announc.">
        <title>Complete Genome Sequence of Pseudomonas balearica DSM 6083T.</title>
        <authorList>
            <person name="Bennasar-Figueras A."/>
            <person name="Salva-Serra F."/>
            <person name="Jaen-Luchoro D."/>
            <person name="Segui C."/>
            <person name="Aliaga F."/>
            <person name="Busquets A."/>
            <person name="Gomila M."/>
            <person name="Moore E.R."/>
            <person name="Lalucat J."/>
        </authorList>
    </citation>
    <scope>NUCLEOTIDE SEQUENCE [LARGE SCALE GENOMIC DNA]</scope>
    <source>
        <strain evidence="10">DSM 6083</strain>
        <strain evidence="8">DSM6083</strain>
    </source>
</reference>
<dbReference type="EMBL" id="FNHO01000003">
    <property type="protein sequence ID" value="SDM20828.1"/>
    <property type="molecule type" value="Genomic_DNA"/>
</dbReference>
<dbReference type="KEGG" id="pbm:CL52_07975"/>
<evidence type="ECO:0000313" key="10">
    <source>
        <dbReference type="Proteomes" id="UP000031271"/>
    </source>
</evidence>
<sequence length="64" mass="7076">MLDSLSLPLAILVAVLDLVALVQIWRSRIEFGRRVIWSLVVLLLPVVGLVMWAIAAGPWGKARL</sequence>
<feature type="transmembrane region" description="Helical" evidence="6">
    <location>
        <begin position="6"/>
        <end position="24"/>
    </location>
</feature>
<keyword evidence="11" id="KW-1185">Reference proteome</keyword>
<comment type="subcellular location">
    <subcellularLocation>
        <location evidence="1">Cell membrane</location>
        <topology evidence="1">Multi-pass membrane protein</topology>
    </subcellularLocation>
</comment>
<keyword evidence="5 6" id="KW-0472">Membrane</keyword>
<protein>
    <submittedName>
        <fullName evidence="9">Phospholipase_D-nuclease N-terminal</fullName>
    </submittedName>
</protein>
<dbReference type="GeneID" id="77259855"/>
<organism evidence="8 10">
    <name type="scientific">Stutzerimonas balearica DSM 6083</name>
    <dbReference type="NCBI Taxonomy" id="1123016"/>
    <lineage>
        <taxon>Bacteria</taxon>
        <taxon>Pseudomonadati</taxon>
        <taxon>Pseudomonadota</taxon>
        <taxon>Gammaproteobacteria</taxon>
        <taxon>Pseudomonadales</taxon>
        <taxon>Pseudomonadaceae</taxon>
        <taxon>Stutzerimonas</taxon>
    </lineage>
</organism>
<keyword evidence="2" id="KW-1003">Cell membrane</keyword>
<dbReference type="Pfam" id="PF13396">
    <property type="entry name" value="PLDc_N"/>
    <property type="match status" value="1"/>
</dbReference>
<reference evidence="10" key="1">
    <citation type="submission" date="2014-03" db="EMBL/GenBank/DDBJ databases">
        <title>Complete genome of Pseudomonas balearica DSM 6083T, a sewage water isolate from an enrichment with 2-methylnaphthalene.</title>
        <authorList>
            <person name="Salva-Serra F."/>
            <person name="Jaen-Luchoro D."/>
            <person name="Busquets A."/>
            <person name="Pena A."/>
            <person name="Gomila M."/>
            <person name="Bosch R."/>
            <person name="Nogales B."/>
            <person name="Garcia-Valdes E."/>
            <person name="Lalucat J."/>
            <person name="Bennasar A."/>
        </authorList>
    </citation>
    <scope>NUCLEOTIDE SEQUENCE [LARGE SCALE GENOMIC DNA]</scope>
    <source>
        <strain evidence="10">DSM 6083</strain>
    </source>
</reference>
<evidence type="ECO:0000256" key="5">
    <source>
        <dbReference type="ARBA" id="ARBA00023136"/>
    </source>
</evidence>
<evidence type="ECO:0000256" key="3">
    <source>
        <dbReference type="ARBA" id="ARBA00022692"/>
    </source>
</evidence>
<reference evidence="9 11" key="2">
    <citation type="submission" date="2016-10" db="EMBL/GenBank/DDBJ databases">
        <authorList>
            <person name="Varghese N."/>
            <person name="Submissions S."/>
        </authorList>
    </citation>
    <scope>NUCLEOTIDE SEQUENCE [LARGE SCALE GENOMIC DNA]</scope>
    <source>
        <strain evidence="9 11">DSM 6083</strain>
    </source>
</reference>
<dbReference type="Proteomes" id="UP000031271">
    <property type="component" value="Chromosome"/>
</dbReference>
<evidence type="ECO:0000256" key="6">
    <source>
        <dbReference type="SAM" id="Phobius"/>
    </source>
</evidence>
<name>A0A8D4C6M8_9GAMM</name>
<feature type="domain" description="Cardiolipin synthase N-terminal" evidence="7">
    <location>
        <begin position="15"/>
        <end position="55"/>
    </location>
</feature>
<dbReference type="RefSeq" id="WP_043219645.1">
    <property type="nucleotide sequence ID" value="NZ_CP007511.1"/>
</dbReference>
<accession>A0A8D4C6M8</accession>
<evidence type="ECO:0000256" key="1">
    <source>
        <dbReference type="ARBA" id="ARBA00004651"/>
    </source>
</evidence>
<evidence type="ECO:0000313" key="11">
    <source>
        <dbReference type="Proteomes" id="UP000182276"/>
    </source>
</evidence>
<dbReference type="InterPro" id="IPR027379">
    <property type="entry name" value="CLS_N"/>
</dbReference>
<proteinExistence type="predicted"/>